<keyword evidence="3" id="KW-1185">Reference proteome</keyword>
<sequence>MLSLQQDLPEFRTWNEETNGGNGRFCDSDGHGVDQWMVSSEWKKKATFPTDPADHCHGDDDDDDDKNASLGSEEHVHDVEDAPVAAYELSLRDLVKLPGIVTAMQENQTDGVEFSQQESRSWEERRKGDQATKGAWRKSRSVDNGAVLLKMFFPVSLGGRRRSGITGSASRTMPKPSSTKGDDGEHCKNSSSGELTRANSSGNTSRRKGGCSFFFQASRSKSRKNGGCNC</sequence>
<dbReference type="AlphaFoldDB" id="A0A4S8JZ94"/>
<feature type="compositionally biased region" description="Polar residues" evidence="1">
    <location>
        <begin position="189"/>
        <end position="204"/>
    </location>
</feature>
<evidence type="ECO:0000313" key="2">
    <source>
        <dbReference type="EMBL" id="THU67707.1"/>
    </source>
</evidence>
<evidence type="ECO:0000313" key="3">
    <source>
        <dbReference type="Proteomes" id="UP000317650"/>
    </source>
</evidence>
<reference evidence="2 3" key="1">
    <citation type="journal article" date="2019" name="Nat. Plants">
        <title>Genome sequencing of Musa balbisiana reveals subgenome evolution and function divergence in polyploid bananas.</title>
        <authorList>
            <person name="Yao X."/>
        </authorList>
    </citation>
    <scope>NUCLEOTIDE SEQUENCE [LARGE SCALE GENOMIC DNA]</scope>
    <source>
        <strain evidence="3">cv. DH-PKW</strain>
        <tissue evidence="2">Leaves</tissue>
    </source>
</reference>
<comment type="caution">
    <text evidence="2">The sequence shown here is derived from an EMBL/GenBank/DDBJ whole genome shotgun (WGS) entry which is preliminary data.</text>
</comment>
<feature type="region of interest" description="Disordered" evidence="1">
    <location>
        <begin position="159"/>
        <end position="210"/>
    </location>
</feature>
<feature type="compositionally biased region" description="Basic and acidic residues" evidence="1">
    <location>
        <begin position="120"/>
        <end position="130"/>
    </location>
</feature>
<protein>
    <submittedName>
        <fullName evidence="2">Uncharacterized protein</fullName>
    </submittedName>
</protein>
<feature type="region of interest" description="Disordered" evidence="1">
    <location>
        <begin position="1"/>
        <end position="78"/>
    </location>
</feature>
<feature type="compositionally biased region" description="Polar residues" evidence="1">
    <location>
        <begin position="165"/>
        <end position="179"/>
    </location>
</feature>
<dbReference type="PANTHER" id="PTHR34193:SF1">
    <property type="entry name" value="EXPRESSED PROTEIN"/>
    <property type="match status" value="1"/>
</dbReference>
<proteinExistence type="predicted"/>
<evidence type="ECO:0000256" key="1">
    <source>
        <dbReference type="SAM" id="MobiDB-lite"/>
    </source>
</evidence>
<name>A0A4S8JZ94_MUSBA</name>
<feature type="compositionally biased region" description="Polar residues" evidence="1">
    <location>
        <begin position="108"/>
        <end position="119"/>
    </location>
</feature>
<dbReference type="EMBL" id="PYDT01000003">
    <property type="protein sequence ID" value="THU67707.1"/>
    <property type="molecule type" value="Genomic_DNA"/>
</dbReference>
<organism evidence="2 3">
    <name type="scientific">Musa balbisiana</name>
    <name type="common">Banana</name>
    <dbReference type="NCBI Taxonomy" id="52838"/>
    <lineage>
        <taxon>Eukaryota</taxon>
        <taxon>Viridiplantae</taxon>
        <taxon>Streptophyta</taxon>
        <taxon>Embryophyta</taxon>
        <taxon>Tracheophyta</taxon>
        <taxon>Spermatophyta</taxon>
        <taxon>Magnoliopsida</taxon>
        <taxon>Liliopsida</taxon>
        <taxon>Zingiberales</taxon>
        <taxon>Musaceae</taxon>
        <taxon>Musa</taxon>
    </lineage>
</organism>
<dbReference type="Proteomes" id="UP000317650">
    <property type="component" value="Chromosome 5"/>
</dbReference>
<accession>A0A4S8JZ94</accession>
<gene>
    <name evidence="2" type="ORF">C4D60_Mb05t27560</name>
</gene>
<dbReference type="PANTHER" id="PTHR34193">
    <property type="entry name" value="OS11G0199801 PROTEIN"/>
    <property type="match status" value="1"/>
</dbReference>
<feature type="region of interest" description="Disordered" evidence="1">
    <location>
        <begin position="108"/>
        <end position="138"/>
    </location>
</feature>